<dbReference type="AlphaFoldDB" id="A0A932GNM1"/>
<organism evidence="8 9">
    <name type="scientific">Tectimicrobiota bacterium</name>
    <dbReference type="NCBI Taxonomy" id="2528274"/>
    <lineage>
        <taxon>Bacteria</taxon>
        <taxon>Pseudomonadati</taxon>
        <taxon>Nitrospinota/Tectimicrobiota group</taxon>
        <taxon>Candidatus Tectimicrobiota</taxon>
    </lineage>
</organism>
<comment type="cofactor">
    <cofactor evidence="1">
        <name>FAD</name>
        <dbReference type="ChEBI" id="CHEBI:57692"/>
    </cofactor>
</comment>
<evidence type="ECO:0000313" key="9">
    <source>
        <dbReference type="Proteomes" id="UP000741360"/>
    </source>
</evidence>
<evidence type="ECO:0000256" key="4">
    <source>
        <dbReference type="ARBA" id="ARBA00022827"/>
    </source>
</evidence>
<evidence type="ECO:0000313" key="8">
    <source>
        <dbReference type="EMBL" id="MBI3014367.1"/>
    </source>
</evidence>
<keyword evidence="4" id="KW-0274">FAD</keyword>
<feature type="non-terminal residue" evidence="8">
    <location>
        <position position="1"/>
    </location>
</feature>
<evidence type="ECO:0000256" key="1">
    <source>
        <dbReference type="ARBA" id="ARBA00001974"/>
    </source>
</evidence>
<dbReference type="FunFam" id="3.30.390.30:FF:000001">
    <property type="entry name" value="Dihydrolipoyl dehydrogenase"/>
    <property type="match status" value="1"/>
</dbReference>
<dbReference type="InterPro" id="IPR004099">
    <property type="entry name" value="Pyr_nucl-diS_OxRdtase_dimer"/>
</dbReference>
<dbReference type="PANTHER" id="PTHR22912">
    <property type="entry name" value="DISULFIDE OXIDOREDUCTASE"/>
    <property type="match status" value="1"/>
</dbReference>
<keyword evidence="6" id="KW-0520">NAD</keyword>
<evidence type="ECO:0000256" key="5">
    <source>
        <dbReference type="ARBA" id="ARBA00023002"/>
    </source>
</evidence>
<proteinExistence type="inferred from homology"/>
<dbReference type="Pfam" id="PF02852">
    <property type="entry name" value="Pyr_redox_dim"/>
    <property type="match status" value="1"/>
</dbReference>
<dbReference type="PRINTS" id="PR00411">
    <property type="entry name" value="PNDRDTASEI"/>
</dbReference>
<accession>A0A932GNM1</accession>
<dbReference type="PANTHER" id="PTHR22912:SF151">
    <property type="entry name" value="DIHYDROLIPOYL DEHYDROGENASE, MITOCHONDRIAL"/>
    <property type="match status" value="1"/>
</dbReference>
<evidence type="ECO:0000256" key="2">
    <source>
        <dbReference type="ARBA" id="ARBA00007532"/>
    </source>
</evidence>
<comment type="similarity">
    <text evidence="2">Belongs to the class-I pyridine nucleotide-disulfide oxidoreductase family.</text>
</comment>
<keyword evidence="5" id="KW-0560">Oxidoreductase</keyword>
<keyword evidence="3" id="KW-0285">Flavoprotein</keyword>
<evidence type="ECO:0000256" key="6">
    <source>
        <dbReference type="ARBA" id="ARBA00023027"/>
    </source>
</evidence>
<gene>
    <name evidence="8" type="ORF">HYY65_04755</name>
</gene>
<dbReference type="GO" id="GO:0006103">
    <property type="term" value="P:2-oxoglutarate metabolic process"/>
    <property type="evidence" value="ECO:0007669"/>
    <property type="project" value="TreeGrafter"/>
</dbReference>
<name>A0A932GNM1_UNCTE</name>
<feature type="domain" description="Pyridine nucleotide-disulphide oxidoreductase dimerisation" evidence="7">
    <location>
        <begin position="13"/>
        <end position="120"/>
    </location>
</feature>
<dbReference type="EMBL" id="JACPSX010000088">
    <property type="protein sequence ID" value="MBI3014367.1"/>
    <property type="molecule type" value="Genomic_DNA"/>
</dbReference>
<dbReference type="GO" id="GO:0004148">
    <property type="term" value="F:dihydrolipoyl dehydrogenase (NADH) activity"/>
    <property type="evidence" value="ECO:0007669"/>
    <property type="project" value="TreeGrafter"/>
</dbReference>
<reference evidence="8" key="1">
    <citation type="submission" date="2020-07" db="EMBL/GenBank/DDBJ databases">
        <title>Huge and variable diversity of episymbiotic CPR bacteria and DPANN archaea in groundwater ecosystems.</title>
        <authorList>
            <person name="He C.Y."/>
            <person name="Keren R."/>
            <person name="Whittaker M."/>
            <person name="Farag I.F."/>
            <person name="Doudna J."/>
            <person name="Cate J.H.D."/>
            <person name="Banfield J.F."/>
        </authorList>
    </citation>
    <scope>NUCLEOTIDE SEQUENCE</scope>
    <source>
        <strain evidence="8">NC_groundwater_717_Ag_S-0.2um_59_8</strain>
    </source>
</reference>
<comment type="caution">
    <text evidence="8">The sequence shown here is derived from an EMBL/GenBank/DDBJ whole genome shotgun (WGS) entry which is preliminary data.</text>
</comment>
<dbReference type="GO" id="GO:0050660">
    <property type="term" value="F:flavin adenine dinucleotide binding"/>
    <property type="evidence" value="ECO:0007669"/>
    <property type="project" value="TreeGrafter"/>
</dbReference>
<sequence length="136" mass="14404">TGAGRVYDLSALPHVIFTDPQVASVGLTEATARAQGKRVKTAVLHLKDVPRALAARDTRGLIKLVADEGTGKLLGAHVLADQAGEVIQAATLAVRFGLRVQDLVETFHPYLTMVEGLKLAALTFDKDVTKLSCCAV</sequence>
<dbReference type="InterPro" id="IPR016156">
    <property type="entry name" value="FAD/NAD-linked_Rdtase_dimer_sf"/>
</dbReference>
<dbReference type="Proteomes" id="UP000741360">
    <property type="component" value="Unassembled WGS sequence"/>
</dbReference>
<dbReference type="SUPFAM" id="SSF55424">
    <property type="entry name" value="FAD/NAD-linked reductases, dimerisation (C-terminal) domain"/>
    <property type="match status" value="1"/>
</dbReference>
<evidence type="ECO:0000259" key="7">
    <source>
        <dbReference type="Pfam" id="PF02852"/>
    </source>
</evidence>
<evidence type="ECO:0000256" key="3">
    <source>
        <dbReference type="ARBA" id="ARBA00022630"/>
    </source>
</evidence>
<protein>
    <recommendedName>
        <fullName evidence="7">Pyridine nucleotide-disulphide oxidoreductase dimerisation domain-containing protein</fullName>
    </recommendedName>
</protein>
<dbReference type="InterPro" id="IPR050151">
    <property type="entry name" value="Class-I_Pyr_Nuc-Dis_Oxidored"/>
</dbReference>
<dbReference type="Gene3D" id="3.30.390.30">
    <property type="match status" value="1"/>
</dbReference>